<evidence type="ECO:0000256" key="3">
    <source>
        <dbReference type="ARBA" id="ARBA00022801"/>
    </source>
</evidence>
<dbReference type="InterPro" id="IPR006680">
    <property type="entry name" value="Amidohydro-rel"/>
</dbReference>
<evidence type="ECO:0000259" key="5">
    <source>
        <dbReference type="Pfam" id="PF01979"/>
    </source>
</evidence>
<protein>
    <submittedName>
        <fullName evidence="6">N-ethylammeline chlorohydrolase</fullName>
    </submittedName>
</protein>
<dbReference type="GO" id="GO:0019239">
    <property type="term" value="F:deaminase activity"/>
    <property type="evidence" value="ECO:0007669"/>
    <property type="project" value="UniProtKB-ARBA"/>
</dbReference>
<dbReference type="KEGG" id="pmai:CF386_07880"/>
<dbReference type="SUPFAM" id="SSF51556">
    <property type="entry name" value="Metallo-dependent hydrolases"/>
    <property type="match status" value="1"/>
</dbReference>
<dbReference type="InterPro" id="IPR050287">
    <property type="entry name" value="MTA/SAH_deaminase"/>
</dbReference>
<accession>A0A220VEY9</accession>
<reference evidence="6 7" key="1">
    <citation type="journal article" date="2016" name="Int. J. Syst. Evol. Microbiol.">
        <title>Paraphotobacterium marinum gen. nov., sp. nov., a member of the family Vibrionaceae, isolated from surface seawater.</title>
        <authorList>
            <person name="Huang Z."/>
            <person name="Dong C."/>
            <person name="Shao Z."/>
        </authorList>
    </citation>
    <scope>NUCLEOTIDE SEQUENCE [LARGE SCALE GENOMIC DNA]</scope>
    <source>
        <strain evidence="6 7">NSCS20N07D</strain>
    </source>
</reference>
<dbReference type="PANTHER" id="PTHR43794">
    <property type="entry name" value="AMINOHYDROLASE SSNA-RELATED"/>
    <property type="match status" value="1"/>
</dbReference>
<dbReference type="GO" id="GO:0046872">
    <property type="term" value="F:metal ion binding"/>
    <property type="evidence" value="ECO:0007669"/>
    <property type="project" value="UniProtKB-KW"/>
</dbReference>
<keyword evidence="3 6" id="KW-0378">Hydrolase</keyword>
<gene>
    <name evidence="6" type="ORF">CF386_07880</name>
</gene>
<sequence length="441" mass="49948">MFSNIQAITARWIIPIIPAKTILENYTLIIDNDCIIDLLPRDIAMNKYSGIELEEFETHVLMPGLINTHTHLAMNLFKGMADDLELEDWLQNYIWPAESATLSHKMVEDGTTLALFESIQSGVTCVNDHYFFSEAVSKAVIKAGVRARISHCIFSFPLPWIDDVETYFEQSNKLINDYKSNPYIYPCLGPHAPYTTDDEIMDKVTSLSQKHDIPVHIHLHETKKEVDDFIKDKGKSPVAYFHEKKWLHNNFIAVHMTQMTEAEAEMLSQNNVSIAHCPESNMKLSSGAFNWELANKYNINVSLGTDGAASNNDLDMLGESKSASFLAKLQFGPKSLNVFEALEMLTINGAKALKLEDEIGSLEIGKKADFIAINMDSLDCEPIYNIASQVIFASTRNQITDSWVHGKRIMKDRNVLTLNEEQIRAQTQLWQKKIIDSINQK</sequence>
<dbReference type="OrthoDB" id="9807210at2"/>
<dbReference type="Gene3D" id="3.20.20.140">
    <property type="entry name" value="Metal-dependent hydrolases"/>
    <property type="match status" value="1"/>
</dbReference>
<comment type="similarity">
    <text evidence="1">Belongs to the metallo-dependent hydrolases superfamily. ATZ/TRZ family.</text>
</comment>
<keyword evidence="2" id="KW-0479">Metal-binding</keyword>
<evidence type="ECO:0000313" key="6">
    <source>
        <dbReference type="EMBL" id="ASK78978.1"/>
    </source>
</evidence>
<dbReference type="InterPro" id="IPR011059">
    <property type="entry name" value="Metal-dep_hydrolase_composite"/>
</dbReference>
<keyword evidence="7" id="KW-1185">Reference proteome</keyword>
<dbReference type="Proteomes" id="UP000242175">
    <property type="component" value="Chromosome small"/>
</dbReference>
<dbReference type="GO" id="GO:0016814">
    <property type="term" value="F:hydrolase activity, acting on carbon-nitrogen (but not peptide) bonds, in cyclic amidines"/>
    <property type="evidence" value="ECO:0007669"/>
    <property type="project" value="UniProtKB-ARBA"/>
</dbReference>
<dbReference type="EMBL" id="CP022356">
    <property type="protein sequence ID" value="ASK78978.1"/>
    <property type="molecule type" value="Genomic_DNA"/>
</dbReference>
<dbReference type="FunFam" id="3.20.20.140:FF:000014">
    <property type="entry name" value="5-methylthioadenosine/S-adenosylhomocysteine deaminase"/>
    <property type="match status" value="1"/>
</dbReference>
<dbReference type="InterPro" id="IPR032466">
    <property type="entry name" value="Metal_Hydrolase"/>
</dbReference>
<name>A0A220VEY9_9GAMM</name>
<dbReference type="SUPFAM" id="SSF51338">
    <property type="entry name" value="Composite domain of metallo-dependent hydrolases"/>
    <property type="match status" value="1"/>
</dbReference>
<feature type="domain" description="Amidohydrolase-related" evidence="5">
    <location>
        <begin position="60"/>
        <end position="408"/>
    </location>
</feature>
<evidence type="ECO:0000256" key="4">
    <source>
        <dbReference type="ARBA" id="ARBA00022833"/>
    </source>
</evidence>
<dbReference type="Gene3D" id="2.30.40.10">
    <property type="entry name" value="Urease, subunit C, domain 1"/>
    <property type="match status" value="1"/>
</dbReference>
<evidence type="ECO:0000256" key="1">
    <source>
        <dbReference type="ARBA" id="ARBA00006745"/>
    </source>
</evidence>
<dbReference type="Pfam" id="PF01979">
    <property type="entry name" value="Amidohydro_1"/>
    <property type="match status" value="1"/>
</dbReference>
<dbReference type="RefSeq" id="WP_089073886.1">
    <property type="nucleotide sequence ID" value="NZ_CBCSAM010000006.1"/>
</dbReference>
<dbReference type="PANTHER" id="PTHR43794:SF11">
    <property type="entry name" value="AMIDOHYDROLASE-RELATED DOMAIN-CONTAINING PROTEIN"/>
    <property type="match status" value="1"/>
</dbReference>
<dbReference type="AlphaFoldDB" id="A0A220VEY9"/>
<dbReference type="CDD" id="cd01298">
    <property type="entry name" value="ATZ_TRZ_like"/>
    <property type="match status" value="1"/>
</dbReference>
<keyword evidence="4" id="KW-0862">Zinc</keyword>
<organism evidence="6 7">
    <name type="scientific">Paraphotobacterium marinum</name>
    <dbReference type="NCBI Taxonomy" id="1755811"/>
    <lineage>
        <taxon>Bacteria</taxon>
        <taxon>Pseudomonadati</taxon>
        <taxon>Pseudomonadota</taxon>
        <taxon>Gammaproteobacteria</taxon>
        <taxon>Vibrionales</taxon>
        <taxon>Vibrionaceae</taxon>
        <taxon>Paraphotobacterium</taxon>
    </lineage>
</organism>
<evidence type="ECO:0000313" key="7">
    <source>
        <dbReference type="Proteomes" id="UP000242175"/>
    </source>
</evidence>
<evidence type="ECO:0000256" key="2">
    <source>
        <dbReference type="ARBA" id="ARBA00022723"/>
    </source>
</evidence>
<proteinExistence type="inferred from homology"/>